<evidence type="ECO:0000256" key="3">
    <source>
        <dbReference type="ARBA" id="ARBA00022840"/>
    </source>
</evidence>
<name>A0ABS1BDU9_9MICO</name>
<evidence type="ECO:0000259" key="6">
    <source>
        <dbReference type="PROSITE" id="PS50893"/>
    </source>
</evidence>
<dbReference type="PROSITE" id="PS00211">
    <property type="entry name" value="ABC_TRANSPORTER_1"/>
    <property type="match status" value="1"/>
</dbReference>
<organism evidence="7 8">
    <name type="scientific">Brachybacterium halotolerans</name>
    <dbReference type="NCBI Taxonomy" id="2795215"/>
    <lineage>
        <taxon>Bacteria</taxon>
        <taxon>Bacillati</taxon>
        <taxon>Actinomycetota</taxon>
        <taxon>Actinomycetes</taxon>
        <taxon>Micrococcales</taxon>
        <taxon>Dermabacteraceae</taxon>
        <taxon>Brachybacterium</taxon>
    </lineage>
</organism>
<evidence type="ECO:0000256" key="4">
    <source>
        <dbReference type="ARBA" id="ARBA00022967"/>
    </source>
</evidence>
<dbReference type="RefSeq" id="WP_200503661.1">
    <property type="nucleotide sequence ID" value="NZ_JAEDAJ010000013.1"/>
</dbReference>
<dbReference type="SMART" id="SM00382">
    <property type="entry name" value="AAA"/>
    <property type="match status" value="1"/>
</dbReference>
<feature type="domain" description="ABC transporter" evidence="6">
    <location>
        <begin position="14"/>
        <end position="253"/>
    </location>
</feature>
<evidence type="ECO:0000256" key="2">
    <source>
        <dbReference type="ARBA" id="ARBA00022741"/>
    </source>
</evidence>
<keyword evidence="2" id="KW-0547">Nucleotide-binding</keyword>
<accession>A0ABS1BDU9</accession>
<sequence>MSAAQDDRRNPVTLACEDVHVELGGTEILRGIDLTLRSGEVTVLVGPNGAGKSTLFAVLAGDLAPRTGRVRIAADADGRLEDVSSIRPLLLARMRAVQMQDSRLSFAFTARASVEMGRAPWVGTDEEERDDAVVESAMRASETLALAGQQVPVLSGGERARVAFARALAQETGILLLDEPTAALDIRHQERVIATARERAAQGATVLVIVHDLSLAGAYADRIVLLSDGLVVADGSPAEVLDAALLSSVYDYPVTVLNAPGTDERLVVPLRGRAPASPAPSLDTPSSTPLEANA</sequence>
<dbReference type="NCBIfam" id="NF010068">
    <property type="entry name" value="PRK13548.1"/>
    <property type="match status" value="1"/>
</dbReference>
<dbReference type="Gene3D" id="3.40.50.300">
    <property type="entry name" value="P-loop containing nucleotide triphosphate hydrolases"/>
    <property type="match status" value="1"/>
</dbReference>
<protein>
    <submittedName>
        <fullName evidence="7">Heme ABC transporter ATP-binding protein</fullName>
    </submittedName>
</protein>
<evidence type="ECO:0000256" key="1">
    <source>
        <dbReference type="ARBA" id="ARBA00022448"/>
    </source>
</evidence>
<proteinExistence type="predicted"/>
<dbReference type="Proteomes" id="UP000612352">
    <property type="component" value="Unassembled WGS sequence"/>
</dbReference>
<keyword evidence="1" id="KW-0813">Transport</keyword>
<evidence type="ECO:0000313" key="7">
    <source>
        <dbReference type="EMBL" id="MBK0332771.1"/>
    </source>
</evidence>
<keyword evidence="3 7" id="KW-0067">ATP-binding</keyword>
<gene>
    <name evidence="7" type="ORF">I8D64_15320</name>
</gene>
<dbReference type="GO" id="GO:0005524">
    <property type="term" value="F:ATP binding"/>
    <property type="evidence" value="ECO:0007669"/>
    <property type="project" value="UniProtKB-KW"/>
</dbReference>
<keyword evidence="8" id="KW-1185">Reference proteome</keyword>
<dbReference type="SUPFAM" id="SSF52540">
    <property type="entry name" value="P-loop containing nucleoside triphosphate hydrolases"/>
    <property type="match status" value="1"/>
</dbReference>
<dbReference type="InterPro" id="IPR017871">
    <property type="entry name" value="ABC_transporter-like_CS"/>
</dbReference>
<dbReference type="InterPro" id="IPR027417">
    <property type="entry name" value="P-loop_NTPase"/>
</dbReference>
<keyword evidence="4" id="KW-1278">Translocase</keyword>
<evidence type="ECO:0000313" key="8">
    <source>
        <dbReference type="Proteomes" id="UP000612352"/>
    </source>
</evidence>
<dbReference type="Pfam" id="PF00005">
    <property type="entry name" value="ABC_tran"/>
    <property type="match status" value="1"/>
</dbReference>
<dbReference type="InterPro" id="IPR003593">
    <property type="entry name" value="AAA+_ATPase"/>
</dbReference>
<comment type="caution">
    <text evidence="7">The sequence shown here is derived from an EMBL/GenBank/DDBJ whole genome shotgun (WGS) entry which is preliminary data.</text>
</comment>
<evidence type="ECO:0000256" key="5">
    <source>
        <dbReference type="SAM" id="MobiDB-lite"/>
    </source>
</evidence>
<dbReference type="InterPro" id="IPR003439">
    <property type="entry name" value="ABC_transporter-like_ATP-bd"/>
</dbReference>
<feature type="compositionally biased region" description="Polar residues" evidence="5">
    <location>
        <begin position="283"/>
        <end position="294"/>
    </location>
</feature>
<feature type="region of interest" description="Disordered" evidence="5">
    <location>
        <begin position="273"/>
        <end position="294"/>
    </location>
</feature>
<dbReference type="PANTHER" id="PTHR42794">
    <property type="entry name" value="HEMIN IMPORT ATP-BINDING PROTEIN HMUV"/>
    <property type="match status" value="1"/>
</dbReference>
<dbReference type="CDD" id="cd03214">
    <property type="entry name" value="ABC_Iron-Siderophores_B12_Hemin"/>
    <property type="match status" value="1"/>
</dbReference>
<dbReference type="PROSITE" id="PS50893">
    <property type="entry name" value="ABC_TRANSPORTER_2"/>
    <property type="match status" value="1"/>
</dbReference>
<dbReference type="EMBL" id="JAEDAJ010000013">
    <property type="protein sequence ID" value="MBK0332771.1"/>
    <property type="molecule type" value="Genomic_DNA"/>
</dbReference>
<dbReference type="PANTHER" id="PTHR42794:SF1">
    <property type="entry name" value="HEMIN IMPORT ATP-BINDING PROTEIN HMUV"/>
    <property type="match status" value="1"/>
</dbReference>
<reference evidence="7 8" key="1">
    <citation type="submission" date="2020-12" db="EMBL/GenBank/DDBJ databases">
        <title>Brachybacterium sp. MASK1Z-5, whole genome shotgun sequence.</title>
        <authorList>
            <person name="Tuo L."/>
        </authorList>
    </citation>
    <scope>NUCLEOTIDE SEQUENCE [LARGE SCALE GENOMIC DNA]</scope>
    <source>
        <strain evidence="7 8">MASK1Z-5</strain>
    </source>
</reference>